<feature type="transmembrane region" description="Helical" evidence="1">
    <location>
        <begin position="140"/>
        <end position="160"/>
    </location>
</feature>
<evidence type="ECO:0000259" key="2">
    <source>
        <dbReference type="Pfam" id="PF20151"/>
    </source>
</evidence>
<gene>
    <name evidence="3" type="ORF">Hypma_003859</name>
</gene>
<accession>A0A369K4I1</accession>
<protein>
    <recommendedName>
        <fullName evidence="2">DUF6533 domain-containing protein</fullName>
    </recommendedName>
</protein>
<proteinExistence type="predicted"/>
<dbReference type="EMBL" id="LUEZ02000015">
    <property type="protein sequence ID" value="RDB27565.1"/>
    <property type="molecule type" value="Genomic_DNA"/>
</dbReference>
<reference evidence="3" key="1">
    <citation type="submission" date="2018-04" db="EMBL/GenBank/DDBJ databases">
        <title>Whole genome sequencing of Hypsizygus marmoreus.</title>
        <authorList>
            <person name="Choi I.-G."/>
            <person name="Min B."/>
            <person name="Kim J.-G."/>
            <person name="Kim S."/>
            <person name="Oh Y.-L."/>
            <person name="Kong W.-S."/>
            <person name="Park H."/>
            <person name="Jeong J."/>
            <person name="Song E.-S."/>
        </authorList>
    </citation>
    <scope>NUCLEOTIDE SEQUENCE [LARGE SCALE GENOMIC DNA]</scope>
    <source>
        <strain evidence="3">51987-8</strain>
    </source>
</reference>
<organism evidence="3 4">
    <name type="scientific">Hypsizygus marmoreus</name>
    <name type="common">White beech mushroom</name>
    <name type="synonym">Agaricus marmoreus</name>
    <dbReference type="NCBI Taxonomy" id="39966"/>
    <lineage>
        <taxon>Eukaryota</taxon>
        <taxon>Fungi</taxon>
        <taxon>Dikarya</taxon>
        <taxon>Basidiomycota</taxon>
        <taxon>Agaricomycotina</taxon>
        <taxon>Agaricomycetes</taxon>
        <taxon>Agaricomycetidae</taxon>
        <taxon>Agaricales</taxon>
        <taxon>Tricholomatineae</taxon>
        <taxon>Lyophyllaceae</taxon>
        <taxon>Hypsizygus</taxon>
    </lineage>
</organism>
<dbReference type="Pfam" id="PF20151">
    <property type="entry name" value="DUF6533"/>
    <property type="match status" value="1"/>
</dbReference>
<name>A0A369K4I1_HYPMA</name>
<feature type="transmembrane region" description="Helical" evidence="1">
    <location>
        <begin position="21"/>
        <end position="40"/>
    </location>
</feature>
<feature type="transmembrane region" description="Helical" evidence="1">
    <location>
        <begin position="231"/>
        <end position="252"/>
    </location>
</feature>
<feature type="transmembrane region" description="Helical" evidence="1">
    <location>
        <begin position="113"/>
        <end position="134"/>
    </location>
</feature>
<keyword evidence="1" id="KW-1133">Transmembrane helix</keyword>
<sequence length="368" mass="41447">MYLARDLEGGLTLTPSDIESLKVNLYLALISFTLLVYEYLMTFPAEVERFWKAGRHTLRTWASVFFFINRYFTLFGHVPVLIEYFWDLERRGSKVQELMPFSRCRHLQTFHQYFAVCVQVLVSTMLIMRMYALYDRSRRVLSLFLGVAITAVSVACWCIVSGRGQQHKMEFFFLPVGCPVALSHFASMRLAMAWGGMLVFDTLVFVMTVYKSLALRRTSGMGLLTLMLRDGSVYFSVMIASNLANIFTFAYGGLFTRGVATTFTNVISSIMISRLMLNLRDPRLTEGSTRLAGATMTRPAFRSGTAQVVSTCIDMEMRMGTDFSEMSMGAARWSSTYDTNPSGSADCDCGHECAGSVANDEEIQVVSR</sequence>
<dbReference type="InterPro" id="IPR045340">
    <property type="entry name" value="DUF6533"/>
</dbReference>
<keyword evidence="4" id="KW-1185">Reference proteome</keyword>
<dbReference type="InParanoid" id="A0A369K4I1"/>
<dbReference type="Proteomes" id="UP000076154">
    <property type="component" value="Unassembled WGS sequence"/>
</dbReference>
<evidence type="ECO:0000256" key="1">
    <source>
        <dbReference type="SAM" id="Phobius"/>
    </source>
</evidence>
<feature type="transmembrane region" description="Helical" evidence="1">
    <location>
        <begin position="60"/>
        <end position="86"/>
    </location>
</feature>
<evidence type="ECO:0000313" key="3">
    <source>
        <dbReference type="EMBL" id="RDB27565.1"/>
    </source>
</evidence>
<feature type="transmembrane region" description="Helical" evidence="1">
    <location>
        <begin position="192"/>
        <end position="210"/>
    </location>
</feature>
<feature type="domain" description="DUF6533" evidence="2">
    <location>
        <begin position="26"/>
        <end position="75"/>
    </location>
</feature>
<comment type="caution">
    <text evidence="3">The sequence shown here is derived from an EMBL/GenBank/DDBJ whole genome shotgun (WGS) entry which is preliminary data.</text>
</comment>
<dbReference type="OrthoDB" id="3261349at2759"/>
<keyword evidence="1" id="KW-0812">Transmembrane</keyword>
<evidence type="ECO:0000313" key="4">
    <source>
        <dbReference type="Proteomes" id="UP000076154"/>
    </source>
</evidence>
<dbReference type="AlphaFoldDB" id="A0A369K4I1"/>
<keyword evidence="1" id="KW-0472">Membrane</keyword>